<accession>A0ABN7BCL1</accession>
<evidence type="ECO:0000256" key="4">
    <source>
        <dbReference type="ARBA" id="ARBA00022692"/>
    </source>
</evidence>
<keyword evidence="2" id="KW-1003">Cell membrane</keyword>
<organism evidence="11 12">
    <name type="scientific">Nesidiocoris tenuis</name>
    <dbReference type="NCBI Taxonomy" id="355587"/>
    <lineage>
        <taxon>Eukaryota</taxon>
        <taxon>Metazoa</taxon>
        <taxon>Ecdysozoa</taxon>
        <taxon>Arthropoda</taxon>
        <taxon>Hexapoda</taxon>
        <taxon>Insecta</taxon>
        <taxon>Pterygota</taxon>
        <taxon>Neoptera</taxon>
        <taxon>Paraneoptera</taxon>
        <taxon>Hemiptera</taxon>
        <taxon>Heteroptera</taxon>
        <taxon>Panheteroptera</taxon>
        <taxon>Cimicomorpha</taxon>
        <taxon>Miridae</taxon>
        <taxon>Dicyphina</taxon>
        <taxon>Nesidiocoris</taxon>
    </lineage>
</organism>
<keyword evidence="5 10" id="KW-0552">Olfaction</keyword>
<reference evidence="11 12" key="1">
    <citation type="submission" date="2023-09" db="EMBL/GenBank/DDBJ databases">
        <title>Nesidiocoris tenuis whole genome shotgun sequence.</title>
        <authorList>
            <person name="Shibata T."/>
            <person name="Shimoda M."/>
            <person name="Kobayashi T."/>
            <person name="Uehara T."/>
        </authorList>
    </citation>
    <scope>NUCLEOTIDE SEQUENCE [LARGE SCALE GENOMIC DNA]</scope>
    <source>
        <strain evidence="11 12">Japan</strain>
    </source>
</reference>
<comment type="subcellular location">
    <subcellularLocation>
        <location evidence="1 10">Cell membrane</location>
        <topology evidence="1 10">Multi-pass membrane protein</topology>
    </subcellularLocation>
</comment>
<protein>
    <recommendedName>
        <fullName evidence="10">Odorant receptor</fullName>
    </recommendedName>
</protein>
<keyword evidence="6 10" id="KW-1133">Transmembrane helix</keyword>
<comment type="caution">
    <text evidence="10">Lacks conserved residue(s) required for the propagation of feature annotation.</text>
</comment>
<feature type="transmembrane region" description="Helical" evidence="10">
    <location>
        <begin position="132"/>
        <end position="151"/>
    </location>
</feature>
<sequence length="394" mass="45293">MSSESTVGEQFVKPLVDLMKIGGLWFDFSDYKFGFWLKWLNIFRSGIAFCIWARQIAHLGEAGPSYLLDESAVFVPIGLVEFFMSVGCIYFTPITRSIIDKYSAKFTHYGRRPWAKKIIDDDFQVFNKVLTLFKIGLGGFFVFYVIVPIGFDCTRAVLGMEAYVVPLPLNFLLGRKPERNSLFYSSVAISYLFFLIIVPRFIAFGAVVVYCVAFAVIDMKILMRKIDQITVDDDKTVFLQKMWHLRDVIDHHSEIVTTIKDQYWFLGFLILAQNLMTSVATCLVLYLTKTSIQKEDYVLSAFCTAFLMFMILQTVAFNAGSFVIENQSEELMWALYGLPWYKQPPQIRKEFGRILGQAVKLLRISYQGSDVSLMASMRVLNQAYSFFMLINSRT</sequence>
<gene>
    <name evidence="11" type="ORF">NTJ_14934</name>
</gene>
<evidence type="ECO:0000256" key="5">
    <source>
        <dbReference type="ARBA" id="ARBA00022725"/>
    </source>
</evidence>
<name>A0ABN7BCL1_9HEMI</name>
<evidence type="ECO:0000256" key="1">
    <source>
        <dbReference type="ARBA" id="ARBA00004651"/>
    </source>
</evidence>
<comment type="similarity">
    <text evidence="10">Belongs to the insect chemoreceptor superfamily. Heteromeric odorant receptor channel (TC 1.A.69) family.</text>
</comment>
<keyword evidence="8 10" id="KW-0675">Receptor</keyword>
<dbReference type="Pfam" id="PF02949">
    <property type="entry name" value="7tm_6"/>
    <property type="match status" value="1"/>
</dbReference>
<dbReference type="PANTHER" id="PTHR21137:SF35">
    <property type="entry name" value="ODORANT RECEPTOR 19A-RELATED"/>
    <property type="match status" value="1"/>
</dbReference>
<feature type="transmembrane region" description="Helical" evidence="10">
    <location>
        <begin position="263"/>
        <end position="287"/>
    </location>
</feature>
<evidence type="ECO:0000256" key="8">
    <source>
        <dbReference type="ARBA" id="ARBA00023170"/>
    </source>
</evidence>
<evidence type="ECO:0000256" key="9">
    <source>
        <dbReference type="ARBA" id="ARBA00023224"/>
    </source>
</evidence>
<keyword evidence="4 10" id="KW-0812">Transmembrane</keyword>
<feature type="transmembrane region" description="Helical" evidence="10">
    <location>
        <begin position="299"/>
        <end position="324"/>
    </location>
</feature>
<keyword evidence="12" id="KW-1185">Reference proteome</keyword>
<feature type="transmembrane region" description="Helical" evidence="10">
    <location>
        <begin position="188"/>
        <end position="217"/>
    </location>
</feature>
<feature type="transmembrane region" description="Helical" evidence="10">
    <location>
        <begin position="73"/>
        <end position="92"/>
    </location>
</feature>
<keyword evidence="7 10" id="KW-0472">Membrane</keyword>
<evidence type="ECO:0000256" key="2">
    <source>
        <dbReference type="ARBA" id="ARBA00022475"/>
    </source>
</evidence>
<evidence type="ECO:0000256" key="10">
    <source>
        <dbReference type="RuleBase" id="RU351113"/>
    </source>
</evidence>
<keyword evidence="3 10" id="KW-0716">Sensory transduction</keyword>
<dbReference type="EMBL" id="AP028921">
    <property type="protein sequence ID" value="BET02116.1"/>
    <property type="molecule type" value="Genomic_DNA"/>
</dbReference>
<evidence type="ECO:0000313" key="12">
    <source>
        <dbReference type="Proteomes" id="UP001307889"/>
    </source>
</evidence>
<proteinExistence type="inferred from homology"/>
<dbReference type="InterPro" id="IPR004117">
    <property type="entry name" value="7tm6_olfct_rcpt"/>
</dbReference>
<evidence type="ECO:0000313" key="11">
    <source>
        <dbReference type="EMBL" id="BET02116.1"/>
    </source>
</evidence>
<dbReference type="Proteomes" id="UP001307889">
    <property type="component" value="Chromosome 13"/>
</dbReference>
<evidence type="ECO:0000256" key="3">
    <source>
        <dbReference type="ARBA" id="ARBA00022606"/>
    </source>
</evidence>
<evidence type="ECO:0000256" key="6">
    <source>
        <dbReference type="ARBA" id="ARBA00022989"/>
    </source>
</evidence>
<keyword evidence="9 10" id="KW-0807">Transducer</keyword>
<evidence type="ECO:0000256" key="7">
    <source>
        <dbReference type="ARBA" id="ARBA00023136"/>
    </source>
</evidence>
<dbReference type="PANTHER" id="PTHR21137">
    <property type="entry name" value="ODORANT RECEPTOR"/>
    <property type="match status" value="1"/>
</dbReference>